<proteinExistence type="predicted"/>
<sequence>MEDHKKTSEAKEEGCEVYPNCNDDQLHQYFPPILLAQTPTMSVTYHDHQSTISMSAATAPSDHRPMEGGLVYTDIFEMLSNVELYPPPEDDDQALINNITGPQDPQPTQVLEEADSSEQQKIKPNSNFPEINFGTNYIDDGSTVGRRHPCNRLRGAIIRARKSSRSIELHNIAEKRRRERIGRKIKALQDLIPNCNTRDKASILDDAIRYIKALQHQLETIPTGIAAAAAGCSLMQTPTMISPAPAGSYQVMQFPSQVAQTMLMNPARIGMGMSNFNYLPFPVMGVHNYLYYQSSPAAAAAALGMDTAAVGPMMMTQLNMPLDRSNH</sequence>
<name>A0AAV1C6W5_OLDCO</name>
<keyword evidence="9" id="KW-1185">Reference proteome</keyword>
<dbReference type="InterPro" id="IPR011598">
    <property type="entry name" value="bHLH_dom"/>
</dbReference>
<comment type="subcellular location">
    <subcellularLocation>
        <location evidence="1">Nucleus</location>
    </subcellularLocation>
</comment>
<dbReference type="SUPFAM" id="SSF47459">
    <property type="entry name" value="HLH, helix-loop-helix DNA-binding domain"/>
    <property type="match status" value="1"/>
</dbReference>
<dbReference type="Proteomes" id="UP001161247">
    <property type="component" value="Chromosome 1"/>
</dbReference>
<dbReference type="GO" id="GO:0005634">
    <property type="term" value="C:nucleus"/>
    <property type="evidence" value="ECO:0007669"/>
    <property type="project" value="UniProtKB-SubCell"/>
</dbReference>
<reference evidence="8" key="1">
    <citation type="submission" date="2023-03" db="EMBL/GenBank/DDBJ databases">
        <authorList>
            <person name="Julca I."/>
        </authorList>
    </citation>
    <scope>NUCLEOTIDE SEQUENCE</scope>
</reference>
<evidence type="ECO:0000256" key="3">
    <source>
        <dbReference type="ARBA" id="ARBA00023125"/>
    </source>
</evidence>
<dbReference type="Pfam" id="PF00010">
    <property type="entry name" value="HLH"/>
    <property type="match status" value="1"/>
</dbReference>
<evidence type="ECO:0000313" key="8">
    <source>
        <dbReference type="EMBL" id="CAI9091190.1"/>
    </source>
</evidence>
<gene>
    <name evidence="8" type="ORF">OLC1_LOCUS3179</name>
</gene>
<dbReference type="InterPro" id="IPR036638">
    <property type="entry name" value="HLH_DNA-bd_sf"/>
</dbReference>
<keyword evidence="2" id="KW-0805">Transcription regulation</keyword>
<evidence type="ECO:0000313" key="9">
    <source>
        <dbReference type="Proteomes" id="UP001161247"/>
    </source>
</evidence>
<evidence type="ECO:0000259" key="7">
    <source>
        <dbReference type="PROSITE" id="PS50888"/>
    </source>
</evidence>
<evidence type="ECO:0000256" key="1">
    <source>
        <dbReference type="ARBA" id="ARBA00004123"/>
    </source>
</evidence>
<dbReference type="GO" id="GO:0046983">
    <property type="term" value="F:protein dimerization activity"/>
    <property type="evidence" value="ECO:0007669"/>
    <property type="project" value="InterPro"/>
</dbReference>
<dbReference type="AlphaFoldDB" id="A0AAV1C6W5"/>
<feature type="compositionally biased region" description="Polar residues" evidence="6">
    <location>
        <begin position="95"/>
        <end position="109"/>
    </location>
</feature>
<dbReference type="PANTHER" id="PTHR45855:SF16">
    <property type="entry name" value="TRANSCRIPTION FACTOR PIF1"/>
    <property type="match status" value="1"/>
</dbReference>
<dbReference type="CDD" id="cd11393">
    <property type="entry name" value="bHLH_AtbHLH_like"/>
    <property type="match status" value="1"/>
</dbReference>
<feature type="domain" description="BHLH" evidence="7">
    <location>
        <begin position="165"/>
        <end position="214"/>
    </location>
</feature>
<dbReference type="PROSITE" id="PS50888">
    <property type="entry name" value="BHLH"/>
    <property type="match status" value="1"/>
</dbReference>
<dbReference type="InterPro" id="IPR045239">
    <property type="entry name" value="bHLH95_bHLH"/>
</dbReference>
<evidence type="ECO:0000256" key="2">
    <source>
        <dbReference type="ARBA" id="ARBA00023015"/>
    </source>
</evidence>
<evidence type="ECO:0000256" key="5">
    <source>
        <dbReference type="ARBA" id="ARBA00023242"/>
    </source>
</evidence>
<feature type="region of interest" description="Disordered" evidence="6">
    <location>
        <begin position="86"/>
        <end position="109"/>
    </location>
</feature>
<protein>
    <submittedName>
        <fullName evidence="8">OLC1v1026150C1</fullName>
    </submittedName>
</protein>
<keyword evidence="4" id="KW-0804">Transcription</keyword>
<organism evidence="8 9">
    <name type="scientific">Oldenlandia corymbosa var. corymbosa</name>
    <dbReference type="NCBI Taxonomy" id="529605"/>
    <lineage>
        <taxon>Eukaryota</taxon>
        <taxon>Viridiplantae</taxon>
        <taxon>Streptophyta</taxon>
        <taxon>Embryophyta</taxon>
        <taxon>Tracheophyta</taxon>
        <taxon>Spermatophyta</taxon>
        <taxon>Magnoliopsida</taxon>
        <taxon>eudicotyledons</taxon>
        <taxon>Gunneridae</taxon>
        <taxon>Pentapetalae</taxon>
        <taxon>asterids</taxon>
        <taxon>lamiids</taxon>
        <taxon>Gentianales</taxon>
        <taxon>Rubiaceae</taxon>
        <taxon>Rubioideae</taxon>
        <taxon>Spermacoceae</taxon>
        <taxon>Hedyotis-Oldenlandia complex</taxon>
        <taxon>Oldenlandia</taxon>
    </lineage>
</organism>
<dbReference type="GO" id="GO:0003677">
    <property type="term" value="F:DNA binding"/>
    <property type="evidence" value="ECO:0007669"/>
    <property type="project" value="UniProtKB-KW"/>
</dbReference>
<evidence type="ECO:0000256" key="4">
    <source>
        <dbReference type="ARBA" id="ARBA00023163"/>
    </source>
</evidence>
<dbReference type="EMBL" id="OX459118">
    <property type="protein sequence ID" value="CAI9091190.1"/>
    <property type="molecule type" value="Genomic_DNA"/>
</dbReference>
<dbReference type="InterPro" id="IPR031066">
    <property type="entry name" value="bHLH_ALC-like_plant"/>
</dbReference>
<dbReference type="SMART" id="SM00353">
    <property type="entry name" value="HLH"/>
    <property type="match status" value="1"/>
</dbReference>
<keyword evidence="5" id="KW-0539">Nucleus</keyword>
<dbReference type="PANTHER" id="PTHR45855">
    <property type="entry name" value="TRANSCRIPTION FACTOR PIF1-RELATED"/>
    <property type="match status" value="1"/>
</dbReference>
<evidence type="ECO:0000256" key="6">
    <source>
        <dbReference type="SAM" id="MobiDB-lite"/>
    </source>
</evidence>
<dbReference type="Gene3D" id="4.10.280.10">
    <property type="entry name" value="Helix-loop-helix DNA-binding domain"/>
    <property type="match status" value="1"/>
</dbReference>
<accession>A0AAV1C6W5</accession>
<keyword evidence="3" id="KW-0238">DNA-binding</keyword>